<accession>A0A0D2GKS2</accession>
<keyword evidence="12" id="KW-1185">Reference proteome</keyword>
<sequence length="428" mass="47936">MELNGDAWGDLNIVSIDTREFKQHCATTSPISTKMDFLVPKSLPPIATYRVMNVEGRVKDDARAAPDVTDEQVLEWYKNMLTVNILDTIMSEAQRQGRLSFYMGSSGEEGIMVGSAAALGPDDVITCQYRETGVFKQRGYTLKDFMSQLMHNKNDPGKGRNMPCHYSGRLKTGHAVASTLGTQIPHATGAAYALKLADRETGNKSPRVAVAYFGDGAASEGDFHGALNLAAVRDCPVIFICRNNGFAISTPTTEQYRGDGIASRGIGYGIETLRVDGTDIFAVYEATKEARRRALENGGRPILLEMMSYRISHHSTSDDSFAYRTQDEMNTWKTRDNPISRLKKWLENKGLWNDEMDKETRNQIRKDILAELKAAEREKKPPLSSVFDDVYGEYSEEQEAQRKELKRLMLKYPDEYDAEDYEGGINAL</sequence>
<dbReference type="Gene3D" id="3.40.50.970">
    <property type="match status" value="1"/>
</dbReference>
<dbReference type="VEuPathDB" id="FungiDB:Z519_00655"/>
<dbReference type="CDD" id="cd02000">
    <property type="entry name" value="TPP_E1_PDC_ADC_BCADC"/>
    <property type="match status" value="1"/>
</dbReference>
<proteinExistence type="inferred from homology"/>
<evidence type="ECO:0000256" key="3">
    <source>
        <dbReference type="ARBA" id="ARBA00008646"/>
    </source>
</evidence>
<dbReference type="RefSeq" id="XP_016625661.1">
    <property type="nucleotide sequence ID" value="XM_016758412.1"/>
</dbReference>
<gene>
    <name evidence="11" type="ORF">Z519_00655</name>
</gene>
<dbReference type="EC" id="1.2.4.4" evidence="9"/>
<dbReference type="GO" id="GO:0046872">
    <property type="term" value="F:metal ion binding"/>
    <property type="evidence" value="ECO:0007669"/>
    <property type="project" value="UniProtKB-KW"/>
</dbReference>
<evidence type="ECO:0000256" key="9">
    <source>
        <dbReference type="RuleBase" id="RU365014"/>
    </source>
</evidence>
<dbReference type="SUPFAM" id="SSF52518">
    <property type="entry name" value="Thiamin diphosphate-binding fold (THDP-binding)"/>
    <property type="match status" value="1"/>
</dbReference>
<reference evidence="11" key="1">
    <citation type="submission" date="2015-01" db="EMBL/GenBank/DDBJ databases">
        <title>The Genome Sequence of Cladophialophora bantiana CBS 173.52.</title>
        <authorList>
            <consortium name="The Broad Institute Genomics Platform"/>
            <person name="Cuomo C."/>
            <person name="de Hoog S."/>
            <person name="Gorbushina A."/>
            <person name="Stielow B."/>
            <person name="Teixiera M."/>
            <person name="Abouelleil A."/>
            <person name="Chapman S.B."/>
            <person name="Priest M."/>
            <person name="Young S.K."/>
            <person name="Wortman J."/>
            <person name="Nusbaum C."/>
            <person name="Birren B."/>
        </authorList>
    </citation>
    <scope>NUCLEOTIDE SEQUENCE [LARGE SCALE GENOMIC DNA]</scope>
    <source>
        <strain evidence="11">CBS 173.52</strain>
    </source>
</reference>
<dbReference type="PANTHER" id="PTHR43380">
    <property type="entry name" value="2-OXOISOVALERATE DEHYDROGENASE SUBUNIT ALPHA, MITOCHONDRIAL"/>
    <property type="match status" value="1"/>
</dbReference>
<dbReference type="OrthoDB" id="3845at2759"/>
<keyword evidence="5" id="KW-0809">Transit peptide</keyword>
<dbReference type="AlphaFoldDB" id="A0A0D2GKS2"/>
<dbReference type="GO" id="GO:0005759">
    <property type="term" value="C:mitochondrial matrix"/>
    <property type="evidence" value="ECO:0007669"/>
    <property type="project" value="UniProtKB-SubCell"/>
</dbReference>
<comment type="function">
    <text evidence="9">The branched-chain alpha-keto dehydrogenase complex catalyzes the overall conversion of alpha-keto acids to acyl-CoA and CO(2). It contains multiple copies of three enzymatic components: branched-chain alpha-keto acid decarboxylase (E1), lipoamide acyltransferase (E2) and lipoamide dehydrogenase (E3).</text>
</comment>
<dbReference type="Proteomes" id="UP000053789">
    <property type="component" value="Unassembled WGS sequence"/>
</dbReference>
<dbReference type="PANTHER" id="PTHR43380:SF1">
    <property type="entry name" value="2-OXOISOVALERATE DEHYDROGENASE SUBUNIT ALPHA, MITOCHONDRIAL"/>
    <property type="match status" value="1"/>
</dbReference>
<evidence type="ECO:0000256" key="6">
    <source>
        <dbReference type="ARBA" id="ARBA00022958"/>
    </source>
</evidence>
<dbReference type="HOGENOM" id="CLU_029393_1_2_1"/>
<protein>
    <recommendedName>
        <fullName evidence="9">2-oxoisovalerate dehydrogenase subunit alpha</fullName>
        <ecNumber evidence="9">1.2.4.4</ecNumber>
    </recommendedName>
    <alternativeName>
        <fullName evidence="9">Branched-chain alpha-keto acid dehydrogenase E1 component alpha chain</fullName>
    </alternativeName>
</protein>
<evidence type="ECO:0000256" key="1">
    <source>
        <dbReference type="ARBA" id="ARBA00001964"/>
    </source>
</evidence>
<evidence type="ECO:0000256" key="8">
    <source>
        <dbReference type="ARBA" id="ARBA00023128"/>
    </source>
</evidence>
<dbReference type="EMBL" id="KN846980">
    <property type="protein sequence ID" value="KIW98992.1"/>
    <property type="molecule type" value="Genomic_DNA"/>
</dbReference>
<keyword evidence="8" id="KW-0496">Mitochondrion</keyword>
<organism evidence="11 12">
    <name type="scientific">Cladophialophora bantiana (strain ATCC 10958 / CBS 173.52 / CDC B-1940 / NIH 8579)</name>
    <name type="common">Xylohypha bantiana</name>
    <dbReference type="NCBI Taxonomy" id="1442370"/>
    <lineage>
        <taxon>Eukaryota</taxon>
        <taxon>Fungi</taxon>
        <taxon>Dikarya</taxon>
        <taxon>Ascomycota</taxon>
        <taxon>Pezizomycotina</taxon>
        <taxon>Eurotiomycetes</taxon>
        <taxon>Chaetothyriomycetidae</taxon>
        <taxon>Chaetothyriales</taxon>
        <taxon>Herpotrichiellaceae</taxon>
        <taxon>Cladophialophora</taxon>
    </lineage>
</organism>
<dbReference type="GeneID" id="27693583"/>
<dbReference type="GO" id="GO:0003863">
    <property type="term" value="F:branched-chain 2-oxo acid dehydrogenase activity"/>
    <property type="evidence" value="ECO:0007669"/>
    <property type="project" value="UniProtKB-EC"/>
</dbReference>
<comment type="similarity">
    <text evidence="3 9">Belongs to the BCKDHA family.</text>
</comment>
<keyword evidence="9" id="KW-0786">Thiamine pyrophosphate</keyword>
<dbReference type="InterPro" id="IPR050771">
    <property type="entry name" value="Alpha-ketoacid_DH_E1_comp"/>
</dbReference>
<evidence type="ECO:0000313" key="11">
    <source>
        <dbReference type="EMBL" id="KIW98992.1"/>
    </source>
</evidence>
<evidence type="ECO:0000256" key="7">
    <source>
        <dbReference type="ARBA" id="ARBA00023002"/>
    </source>
</evidence>
<comment type="subcellular location">
    <subcellularLocation>
        <location evidence="2">Mitochondrion matrix</location>
    </subcellularLocation>
</comment>
<dbReference type="GO" id="GO:0009083">
    <property type="term" value="P:branched-chain amino acid catabolic process"/>
    <property type="evidence" value="ECO:0007669"/>
    <property type="project" value="TreeGrafter"/>
</dbReference>
<name>A0A0D2GKS2_CLAB1</name>
<evidence type="ECO:0000259" key="10">
    <source>
        <dbReference type="Pfam" id="PF00676"/>
    </source>
</evidence>
<dbReference type="FunFam" id="3.40.50.970:FF:000015">
    <property type="entry name" value="2-oxoisovalerate dehydrogenase subunit alpha"/>
    <property type="match status" value="1"/>
</dbReference>
<evidence type="ECO:0000256" key="4">
    <source>
        <dbReference type="ARBA" id="ARBA00022723"/>
    </source>
</evidence>
<evidence type="ECO:0000256" key="5">
    <source>
        <dbReference type="ARBA" id="ARBA00022946"/>
    </source>
</evidence>
<comment type="catalytic activity">
    <reaction evidence="9">
        <text>N(6)-[(R)-lipoyl]-L-lysyl-[protein] + 3-methyl-2-oxobutanoate + H(+) = N(6)-[(R)-S(8)-2-methylpropanoyldihydrolipoyl]-L-lysyl-[protein] + CO2</text>
        <dbReference type="Rhea" id="RHEA:13457"/>
        <dbReference type="Rhea" id="RHEA-COMP:10474"/>
        <dbReference type="Rhea" id="RHEA-COMP:10497"/>
        <dbReference type="ChEBI" id="CHEBI:11851"/>
        <dbReference type="ChEBI" id="CHEBI:15378"/>
        <dbReference type="ChEBI" id="CHEBI:16526"/>
        <dbReference type="ChEBI" id="CHEBI:83099"/>
        <dbReference type="ChEBI" id="CHEBI:83142"/>
        <dbReference type="EC" id="1.2.4.4"/>
    </reaction>
</comment>
<feature type="domain" description="Dehydrogenase E1 component" evidence="10">
    <location>
        <begin position="77"/>
        <end position="382"/>
    </location>
</feature>
<evidence type="ECO:0000313" key="12">
    <source>
        <dbReference type="Proteomes" id="UP000053789"/>
    </source>
</evidence>
<dbReference type="Pfam" id="PF00676">
    <property type="entry name" value="E1_dh"/>
    <property type="match status" value="1"/>
</dbReference>
<dbReference type="InterPro" id="IPR001017">
    <property type="entry name" value="DH_E1"/>
</dbReference>
<dbReference type="InterPro" id="IPR029061">
    <property type="entry name" value="THDP-binding"/>
</dbReference>
<keyword evidence="7 9" id="KW-0560">Oxidoreductase</keyword>
<comment type="cofactor">
    <cofactor evidence="1 9">
        <name>thiamine diphosphate</name>
        <dbReference type="ChEBI" id="CHEBI:58937"/>
    </cofactor>
</comment>
<evidence type="ECO:0000256" key="2">
    <source>
        <dbReference type="ARBA" id="ARBA00004305"/>
    </source>
</evidence>
<keyword evidence="4" id="KW-0479">Metal-binding</keyword>
<keyword evidence="6" id="KW-0630">Potassium</keyword>